<dbReference type="AlphaFoldDB" id="A0A0X3UAM7"/>
<evidence type="ECO:0000313" key="2">
    <source>
        <dbReference type="Proteomes" id="UP000053791"/>
    </source>
</evidence>
<keyword evidence="2" id="KW-1185">Reference proteome</keyword>
<comment type="caution">
    <text evidence="1">The sequence shown here is derived from an EMBL/GenBank/DDBJ whole genome shotgun (WGS) entry which is preliminary data.</text>
</comment>
<dbReference type="Proteomes" id="UP000053791">
    <property type="component" value="Unassembled WGS sequence"/>
</dbReference>
<reference evidence="1 2" key="1">
    <citation type="submission" date="2015-12" db="EMBL/GenBank/DDBJ databases">
        <authorList>
            <person name="Shamseldin A."/>
            <person name="Moawad H."/>
            <person name="Abd El-Rahim W.M."/>
            <person name="Sadowsky M.J."/>
        </authorList>
    </citation>
    <scope>NUCLEOTIDE SEQUENCE [LARGE SCALE GENOMIC DNA]</scope>
    <source>
        <strain evidence="1 2">ZGT118</strain>
    </source>
</reference>
<proteinExistence type="predicted"/>
<accession>A0A0X3UAM7</accession>
<protein>
    <submittedName>
        <fullName evidence="1">Uncharacterized protein</fullName>
    </submittedName>
</protein>
<dbReference type="EMBL" id="LQBQ01000004">
    <property type="protein sequence ID" value="KUJ85155.1"/>
    <property type="molecule type" value="Genomic_DNA"/>
</dbReference>
<sequence>MSVNRSVSRVPDASEESILADWQQEPCGERLCRTSAECQAEVPDQSLQTGGMPRMRPGHVRWKSLQKYLGWATQSTAAKAANHQDQFRLPAMRRKIGRPSAVTAVNMA</sequence>
<gene>
    <name evidence="1" type="ORF">AVO45_18065</name>
</gene>
<organism evidence="1 2">
    <name type="scientific">Ruegeria marisrubri</name>
    <dbReference type="NCBI Taxonomy" id="1685379"/>
    <lineage>
        <taxon>Bacteria</taxon>
        <taxon>Pseudomonadati</taxon>
        <taxon>Pseudomonadota</taxon>
        <taxon>Alphaproteobacteria</taxon>
        <taxon>Rhodobacterales</taxon>
        <taxon>Roseobacteraceae</taxon>
        <taxon>Ruegeria</taxon>
    </lineage>
</organism>
<name>A0A0X3UAM7_9RHOB</name>
<evidence type="ECO:0000313" key="1">
    <source>
        <dbReference type="EMBL" id="KUJ85155.1"/>
    </source>
</evidence>